<proteinExistence type="predicted"/>
<comment type="caution">
    <text evidence="1">The sequence shown here is derived from an EMBL/GenBank/DDBJ whole genome shotgun (WGS) entry which is preliminary data.</text>
</comment>
<evidence type="ECO:0000313" key="2">
    <source>
        <dbReference type="Proteomes" id="UP001152795"/>
    </source>
</evidence>
<reference evidence="1" key="1">
    <citation type="submission" date="2020-04" db="EMBL/GenBank/DDBJ databases">
        <authorList>
            <person name="Alioto T."/>
            <person name="Alioto T."/>
            <person name="Gomez Garrido J."/>
        </authorList>
    </citation>
    <scope>NUCLEOTIDE SEQUENCE</scope>
    <source>
        <strain evidence="1">A484AB</strain>
    </source>
</reference>
<dbReference type="AlphaFoldDB" id="A0A6S7H4L6"/>
<protein>
    <submittedName>
        <fullName evidence="1">Uncharacterized protein</fullName>
    </submittedName>
</protein>
<dbReference type="InterPro" id="IPR000477">
    <property type="entry name" value="RT_dom"/>
</dbReference>
<dbReference type="Pfam" id="PF26215">
    <property type="entry name" value="HTH_animal"/>
    <property type="match status" value="1"/>
</dbReference>
<organism evidence="1 2">
    <name type="scientific">Paramuricea clavata</name>
    <name type="common">Red gorgonian</name>
    <name type="synonym">Violescent sea-whip</name>
    <dbReference type="NCBI Taxonomy" id="317549"/>
    <lineage>
        <taxon>Eukaryota</taxon>
        <taxon>Metazoa</taxon>
        <taxon>Cnidaria</taxon>
        <taxon>Anthozoa</taxon>
        <taxon>Octocorallia</taxon>
        <taxon>Malacalcyonacea</taxon>
        <taxon>Plexauridae</taxon>
        <taxon>Paramuricea</taxon>
    </lineage>
</organism>
<dbReference type="Pfam" id="PF00078">
    <property type="entry name" value="RVT_1"/>
    <property type="match status" value="1"/>
</dbReference>
<dbReference type="EMBL" id="CACRXK020003142">
    <property type="protein sequence ID" value="CAB3997609.1"/>
    <property type="molecule type" value="Genomic_DNA"/>
</dbReference>
<dbReference type="InterPro" id="IPR058912">
    <property type="entry name" value="HTH_animal"/>
</dbReference>
<dbReference type="PANTHER" id="PTHR21301">
    <property type="entry name" value="REVERSE TRANSCRIPTASE"/>
    <property type="match status" value="1"/>
</dbReference>
<sequence length="775" mass="88353">MALVAGDFVNNIFRKHKLCLAVAQLNRVQFLMFSLLPGASACLNDVDLWITLTWKPSSLKMLVIFLSMASEMSSYRKIPRMSAKTVEGKINPVWKRICNRRNISKYVRRSFTSTNTDLPRFYHLIKTHKLTQAVKIRPIVSNFNGPTTRLSCLLARTLRPLLKHDPAHLENSLQLIDRIQQTDHTANQQLSYLFSLDVVALYTSVPVNEAINIAVDNFPSTTGPLTREDIKDLLTVILHNTYFCFNTQVFLQIEGLPMGSSLSGILAILFMDSLECGVIDLYNISNPYDRYVDIYSQASDEKEADTFHSIMNSAHPRILFEIEKPNTSPDGRSLSLLDFTVTIGPDGNTEFEFYKKKAKKPICINYKSAIPKKTKRNIIRNKMRRIDQRCSNQTTKENHQKAFIDVLSQNDYPRSFTNDITPENASRRHHEPPPNNDTDWLYLGTPYISDAINRKITNIFKDEGFPVRVVHSMQHTIFEPETPRRCCDAGPDWTPGCCSDRESGGSLEALCADSPNRRDKAVQDFNESMSKIAAHTPVGAIEPLVFQLPASWDEAKIEDKKICKERALDACQTVCEFIVPKDGNKLFQAIQQEPRGPTTELIALMCAYRDAQTRNVKRQILSIYAYHHTMKKLQAFHEPYEKVSMRQIKLSRLHAKQTGLGSVVTKIFHHRVCLDTHKVDHFVEFINRPYFYQDVTYGTRKLSLDGGSQITMPNVIRTVTRSTMVMQYLQYCKEESLEPISRSTMYQILEVREASQRTSLCGLDNTAGEGASAFF</sequence>
<accession>A0A6S7H4L6</accession>
<dbReference type="Proteomes" id="UP001152795">
    <property type="component" value="Unassembled WGS sequence"/>
</dbReference>
<dbReference type="PANTHER" id="PTHR21301:SF10">
    <property type="entry name" value="REVERSE TRANSCRIPTASE DOMAIN-CONTAINING PROTEIN"/>
    <property type="match status" value="1"/>
</dbReference>
<name>A0A6S7H4L6_PARCT</name>
<dbReference type="OrthoDB" id="5983686at2759"/>
<keyword evidence="2" id="KW-1185">Reference proteome</keyword>
<gene>
    <name evidence="1" type="ORF">PACLA_8A077937</name>
</gene>
<dbReference type="PROSITE" id="PS50878">
    <property type="entry name" value="RT_POL"/>
    <property type="match status" value="1"/>
</dbReference>
<evidence type="ECO:0000313" key="1">
    <source>
        <dbReference type="EMBL" id="CAB3997609.1"/>
    </source>
</evidence>